<keyword evidence="9" id="KW-0732">Signal</keyword>
<evidence type="ECO:0000256" key="2">
    <source>
        <dbReference type="ARBA" id="ARBA00022670"/>
    </source>
</evidence>
<evidence type="ECO:0000256" key="8">
    <source>
        <dbReference type="SAM" id="MobiDB-lite"/>
    </source>
</evidence>
<reference evidence="11 12" key="1">
    <citation type="submission" date="2018-10" db="EMBL/GenBank/DDBJ databases">
        <title>Sequencing the genomes of 1000 actinobacteria strains.</title>
        <authorList>
            <person name="Klenk H.-P."/>
        </authorList>
    </citation>
    <scope>NUCLEOTIDE SEQUENCE [LARGE SCALE GENOMIC DNA]</scope>
    <source>
        <strain evidence="11 12">DSM 43911</strain>
    </source>
</reference>
<dbReference type="PROSITE" id="PS51257">
    <property type="entry name" value="PROKAR_LIPOPROTEIN"/>
    <property type="match status" value="1"/>
</dbReference>
<dbReference type="SUPFAM" id="SSF52743">
    <property type="entry name" value="Subtilisin-like"/>
    <property type="match status" value="1"/>
</dbReference>
<evidence type="ECO:0000256" key="6">
    <source>
        <dbReference type="PROSITE-ProRule" id="PRU01240"/>
    </source>
</evidence>
<dbReference type="InterPro" id="IPR022398">
    <property type="entry name" value="Peptidase_S8_His-AS"/>
</dbReference>
<dbReference type="RefSeq" id="WP_121222276.1">
    <property type="nucleotide sequence ID" value="NZ_JBIUBA010000010.1"/>
</dbReference>
<dbReference type="Proteomes" id="UP000272729">
    <property type="component" value="Unassembled WGS sequence"/>
</dbReference>
<accession>A0A495XB46</accession>
<keyword evidence="2 6" id="KW-0645">Protease</keyword>
<dbReference type="InterPro" id="IPR015500">
    <property type="entry name" value="Peptidase_S8_subtilisin-rel"/>
</dbReference>
<evidence type="ECO:0000313" key="12">
    <source>
        <dbReference type="Proteomes" id="UP000272729"/>
    </source>
</evidence>
<dbReference type="Gene3D" id="3.40.50.200">
    <property type="entry name" value="Peptidase S8/S53 domain"/>
    <property type="match status" value="1"/>
</dbReference>
<evidence type="ECO:0000256" key="5">
    <source>
        <dbReference type="PIRSR" id="PIRSR615500-1"/>
    </source>
</evidence>
<dbReference type="InterPro" id="IPR050131">
    <property type="entry name" value="Peptidase_S8_subtilisin-like"/>
</dbReference>
<dbReference type="PANTHER" id="PTHR43806">
    <property type="entry name" value="PEPTIDASE S8"/>
    <property type="match status" value="1"/>
</dbReference>
<sequence>MPLPRRVHAVVVSVALLATGCFAASAHAATPDGAGPASAGCIQPGPTLRYLVVLDQGTTAPVADAVVAGACGTTLGYYPQIGVAVAVSADPGFVRKIGVNRAYSAQADGLSRRTGAPARKQDETPARSGTPDTRDRTAEQWDMDLIRAAEAHAISKGSRDVVVGVLDSGVDPTHPDLVRALDPALSAGCTTGVADPSRAAWSPTTSAHGTHVAGTIAAADDGVGTTGVAPDVRIAAVKVVDDAGFIYPEYAVCGFMWAAERGMTITNNSYFIDPWVFTCQNKTGQAVVYEAVRRAVEYAGKRGVLTVAAAGNGGVDLTRPGRDTQSPTNAATEDVKPRAVDNTCLVLPAQLRNVVAVSSVGADKVKAGYSSYGLGAVDVTAPGGDRRQQPGGGQPCVLSTVPAGYDYSCGTSMAAPHVSGVAALLASTHPEASAGELSRMLNAQAETLACPADYDLNGTGAQDAFCTGYSEYNGFYGHGMVDAKAAVQNVGGEGAPAVPGKQR</sequence>
<dbReference type="PROSITE" id="PS00136">
    <property type="entry name" value="SUBTILASE_ASP"/>
    <property type="match status" value="1"/>
</dbReference>
<feature type="chain" id="PRO_5019870285" evidence="9">
    <location>
        <begin position="29"/>
        <end position="503"/>
    </location>
</feature>
<comment type="caution">
    <text evidence="11">The sequence shown here is derived from an EMBL/GenBank/DDBJ whole genome shotgun (WGS) entry which is preliminary data.</text>
</comment>
<protein>
    <submittedName>
        <fullName evidence="11">Subtilase family protein</fullName>
    </submittedName>
</protein>
<dbReference type="PROSITE" id="PS51892">
    <property type="entry name" value="SUBTILASE"/>
    <property type="match status" value="1"/>
</dbReference>
<evidence type="ECO:0000313" key="11">
    <source>
        <dbReference type="EMBL" id="RKT70074.1"/>
    </source>
</evidence>
<dbReference type="InterPro" id="IPR023828">
    <property type="entry name" value="Peptidase_S8_Ser-AS"/>
</dbReference>
<comment type="similarity">
    <text evidence="1 6 7">Belongs to the peptidase S8 family.</text>
</comment>
<evidence type="ECO:0000256" key="1">
    <source>
        <dbReference type="ARBA" id="ARBA00011073"/>
    </source>
</evidence>
<dbReference type="Pfam" id="PF00082">
    <property type="entry name" value="Peptidase_S8"/>
    <property type="match status" value="1"/>
</dbReference>
<dbReference type="PRINTS" id="PR00723">
    <property type="entry name" value="SUBTILISIN"/>
</dbReference>
<evidence type="ECO:0000256" key="9">
    <source>
        <dbReference type="SAM" id="SignalP"/>
    </source>
</evidence>
<dbReference type="EMBL" id="RBXR01000001">
    <property type="protein sequence ID" value="RKT70074.1"/>
    <property type="molecule type" value="Genomic_DNA"/>
</dbReference>
<dbReference type="GO" id="GO:0006508">
    <property type="term" value="P:proteolysis"/>
    <property type="evidence" value="ECO:0007669"/>
    <property type="project" value="UniProtKB-KW"/>
</dbReference>
<dbReference type="InterPro" id="IPR000209">
    <property type="entry name" value="Peptidase_S8/S53_dom"/>
</dbReference>
<dbReference type="OrthoDB" id="9813435at2"/>
<feature type="active site" description="Charge relay system" evidence="5 6">
    <location>
        <position position="412"/>
    </location>
</feature>
<proteinExistence type="inferred from homology"/>
<feature type="signal peptide" evidence="9">
    <location>
        <begin position="1"/>
        <end position="28"/>
    </location>
</feature>
<dbReference type="InterPro" id="IPR036852">
    <property type="entry name" value="Peptidase_S8/S53_dom_sf"/>
</dbReference>
<dbReference type="PROSITE" id="PS00137">
    <property type="entry name" value="SUBTILASE_HIS"/>
    <property type="match status" value="1"/>
</dbReference>
<organism evidence="11 12">
    <name type="scientific">Saccharothrix variisporea</name>
    <dbReference type="NCBI Taxonomy" id="543527"/>
    <lineage>
        <taxon>Bacteria</taxon>
        <taxon>Bacillati</taxon>
        <taxon>Actinomycetota</taxon>
        <taxon>Actinomycetes</taxon>
        <taxon>Pseudonocardiales</taxon>
        <taxon>Pseudonocardiaceae</taxon>
        <taxon>Saccharothrix</taxon>
    </lineage>
</organism>
<feature type="active site" description="Charge relay system" evidence="5 6">
    <location>
        <position position="208"/>
    </location>
</feature>
<name>A0A495XB46_9PSEU</name>
<dbReference type="InterPro" id="IPR023827">
    <property type="entry name" value="Peptidase_S8_Asp-AS"/>
</dbReference>
<feature type="active site" description="Charge relay system" evidence="5 6">
    <location>
        <position position="167"/>
    </location>
</feature>
<evidence type="ECO:0000256" key="4">
    <source>
        <dbReference type="ARBA" id="ARBA00022825"/>
    </source>
</evidence>
<evidence type="ECO:0000259" key="10">
    <source>
        <dbReference type="Pfam" id="PF00082"/>
    </source>
</evidence>
<keyword evidence="4 6" id="KW-0720">Serine protease</keyword>
<dbReference type="GO" id="GO:0004252">
    <property type="term" value="F:serine-type endopeptidase activity"/>
    <property type="evidence" value="ECO:0007669"/>
    <property type="project" value="UniProtKB-UniRule"/>
</dbReference>
<feature type="region of interest" description="Disordered" evidence="8">
    <location>
        <begin position="108"/>
        <end position="137"/>
    </location>
</feature>
<gene>
    <name evidence="11" type="ORF">DFJ66_3315</name>
</gene>
<evidence type="ECO:0000256" key="7">
    <source>
        <dbReference type="RuleBase" id="RU003355"/>
    </source>
</evidence>
<evidence type="ECO:0000256" key="3">
    <source>
        <dbReference type="ARBA" id="ARBA00022801"/>
    </source>
</evidence>
<dbReference type="PANTHER" id="PTHR43806:SF11">
    <property type="entry name" value="CEREVISIN-RELATED"/>
    <property type="match status" value="1"/>
</dbReference>
<keyword evidence="12" id="KW-1185">Reference proteome</keyword>
<keyword evidence="3 6" id="KW-0378">Hydrolase</keyword>
<dbReference type="AlphaFoldDB" id="A0A495XB46"/>
<feature type="domain" description="Peptidase S8/S53" evidence="10">
    <location>
        <begin position="159"/>
        <end position="454"/>
    </location>
</feature>
<dbReference type="PROSITE" id="PS00138">
    <property type="entry name" value="SUBTILASE_SER"/>
    <property type="match status" value="1"/>
</dbReference>